<feature type="domain" description="Myb-like" evidence="2">
    <location>
        <begin position="160"/>
        <end position="231"/>
    </location>
</feature>
<dbReference type="PROSITE" id="PS50090">
    <property type="entry name" value="MYB_LIKE"/>
    <property type="match status" value="1"/>
</dbReference>
<dbReference type="STRING" id="109376.A0A0D3D801"/>
<reference evidence="3 4" key="1">
    <citation type="journal article" date="2014" name="Genome Biol.">
        <title>Transcriptome and methylome profiling reveals relics of genome dominance in the mesopolyploid Brassica oleracea.</title>
        <authorList>
            <person name="Parkin I.A."/>
            <person name="Koh C."/>
            <person name="Tang H."/>
            <person name="Robinson S.J."/>
            <person name="Kagale S."/>
            <person name="Clarke W.E."/>
            <person name="Town C.D."/>
            <person name="Nixon J."/>
            <person name="Krishnakumar V."/>
            <person name="Bidwell S.L."/>
            <person name="Denoeud F."/>
            <person name="Belcram H."/>
            <person name="Links M.G."/>
            <person name="Just J."/>
            <person name="Clarke C."/>
            <person name="Bender T."/>
            <person name="Huebert T."/>
            <person name="Mason A.S."/>
            <person name="Pires J.C."/>
            <person name="Barker G."/>
            <person name="Moore J."/>
            <person name="Walley P.G."/>
            <person name="Manoli S."/>
            <person name="Batley J."/>
            <person name="Edwards D."/>
            <person name="Nelson M.N."/>
            <person name="Wang X."/>
            <person name="Paterson A.H."/>
            <person name="King G."/>
            <person name="Bancroft I."/>
            <person name="Chalhoub B."/>
            <person name="Sharpe A.G."/>
        </authorList>
    </citation>
    <scope>NUCLEOTIDE SEQUENCE</scope>
    <source>
        <strain evidence="3 4">cv. TO1000</strain>
    </source>
</reference>
<dbReference type="InterPro" id="IPR006912">
    <property type="entry name" value="Harbinger_derived_prot"/>
</dbReference>
<feature type="region of interest" description="Disordered" evidence="1">
    <location>
        <begin position="299"/>
        <end position="347"/>
    </location>
</feature>
<evidence type="ECO:0000313" key="3">
    <source>
        <dbReference type="EnsemblPlants" id="Bo7g062190.1"/>
    </source>
</evidence>
<protein>
    <recommendedName>
        <fullName evidence="2">Myb-like domain-containing protein</fullName>
    </recommendedName>
</protein>
<sequence length="680" mass="76750">MRGERGSVSLFCHFSLSRNRIVSISYRSSEKAILALSPSIVDIPATLPLSTPPNGILCLCGSSEKVILLLSPWIVDIPVKLPISTPPNGILCLCGSSEKLDQVCLRKGHLTEENTASKDSENFVELLHSQQNVVFGSQGRVPTSSSQVPSFGSQAAELPAERKERRMWTVTEDIVLISSWLNTSKDPIVGNEQKSATFWTRVAAYFSASPKISGCEKREGNQFKQRWHNLNEEVCKFVGAYEAATREKTSGMNDNDVLKLAHEIYFNNQQKKFSLEHAWNELRNDQKWCELATSKTESSSKRRKFADGSHSGASSQVNECDAGVEGTSRPPGGKAEKARGKKPQVEGQDVSDYQLMWSIKKDDLAMKQQLSKMRLLEKLLAKENLADYEEDLKKKFINELIDTPTYPDNLFRRRFRMNKPLFMHIVDRLSNEVLYFREKKDGLGRISLSPLQKCTAAIRVLAYGSAADAVDEYLRLGETTTRLCVENIVEGIIYLFGDEYLRRPTPADLQRLLDVGEYRGFPGMIGSIDCTLNDINVLDRSPVFDDIIRGEAPNVTFSVNGREYHMAYYLTDGIYPKWATFIQSIPLPQGPQAVLFAQRQEAVRKDVERAFGVLQARFTIVKNSVLFWDKVKIGKIMRACIILHNMIVENERDGYTQYDVSEFQQGEDNRSSHVDLTYST</sequence>
<accession>A0A0D3D801</accession>
<dbReference type="InterPro" id="IPR001005">
    <property type="entry name" value="SANT/Myb"/>
</dbReference>
<keyword evidence="4" id="KW-1185">Reference proteome</keyword>
<dbReference type="PANTHER" id="PTHR47150">
    <property type="entry name" value="OS12G0169200 PROTEIN"/>
    <property type="match status" value="1"/>
</dbReference>
<dbReference type="PANTHER" id="PTHR47150:SF5">
    <property type="entry name" value="OS07G0546750 PROTEIN"/>
    <property type="match status" value="1"/>
</dbReference>
<dbReference type="AlphaFoldDB" id="A0A0D3D801"/>
<dbReference type="Pfam" id="PF14303">
    <property type="entry name" value="NAM-associated"/>
    <property type="match status" value="1"/>
</dbReference>
<proteinExistence type="predicted"/>
<dbReference type="Gramene" id="Bo7g062190.1">
    <property type="protein sequence ID" value="Bo7g062190.1"/>
    <property type="gene ID" value="Bo7g062190"/>
</dbReference>
<evidence type="ECO:0000256" key="1">
    <source>
        <dbReference type="SAM" id="MobiDB-lite"/>
    </source>
</evidence>
<dbReference type="InterPro" id="IPR029466">
    <property type="entry name" value="NAM-associated_C"/>
</dbReference>
<dbReference type="EnsemblPlants" id="Bo7g062190.1">
    <property type="protein sequence ID" value="Bo7g062190.1"/>
    <property type="gene ID" value="Bo7g062190"/>
</dbReference>
<evidence type="ECO:0000313" key="4">
    <source>
        <dbReference type="Proteomes" id="UP000032141"/>
    </source>
</evidence>
<dbReference type="Pfam" id="PF04827">
    <property type="entry name" value="Plant_tran"/>
    <property type="match status" value="1"/>
</dbReference>
<name>A0A0D3D801_BRAOL</name>
<organism evidence="3 4">
    <name type="scientific">Brassica oleracea var. oleracea</name>
    <dbReference type="NCBI Taxonomy" id="109376"/>
    <lineage>
        <taxon>Eukaryota</taxon>
        <taxon>Viridiplantae</taxon>
        <taxon>Streptophyta</taxon>
        <taxon>Embryophyta</taxon>
        <taxon>Tracheophyta</taxon>
        <taxon>Spermatophyta</taxon>
        <taxon>Magnoliopsida</taxon>
        <taxon>eudicotyledons</taxon>
        <taxon>Gunneridae</taxon>
        <taxon>Pentapetalae</taxon>
        <taxon>rosids</taxon>
        <taxon>malvids</taxon>
        <taxon>Brassicales</taxon>
        <taxon>Brassicaceae</taxon>
        <taxon>Brassiceae</taxon>
        <taxon>Brassica</taxon>
    </lineage>
</organism>
<reference evidence="3" key="2">
    <citation type="submission" date="2015-03" db="UniProtKB">
        <authorList>
            <consortium name="EnsemblPlants"/>
        </authorList>
    </citation>
    <scope>IDENTIFICATION</scope>
</reference>
<evidence type="ECO:0000259" key="2">
    <source>
        <dbReference type="PROSITE" id="PS50090"/>
    </source>
</evidence>
<dbReference type="Proteomes" id="UP000032141">
    <property type="component" value="Chromosome C7"/>
</dbReference>
<dbReference type="HOGENOM" id="CLU_012390_5_2_1"/>